<accession>A0A6P3XG02</accession>
<keyword evidence="1" id="KW-1185">Reference proteome</keyword>
<evidence type="ECO:0000313" key="2">
    <source>
        <dbReference type="RefSeq" id="XP_014477013.1"/>
    </source>
</evidence>
<dbReference type="GeneID" id="106745688"/>
<dbReference type="Proteomes" id="UP000515204">
    <property type="component" value="Unplaced"/>
</dbReference>
<reference evidence="2" key="1">
    <citation type="submission" date="2025-08" db="UniProtKB">
        <authorList>
            <consortium name="RefSeq"/>
        </authorList>
    </citation>
    <scope>IDENTIFICATION</scope>
</reference>
<evidence type="ECO:0000313" key="1">
    <source>
        <dbReference type="Proteomes" id="UP000515204"/>
    </source>
</evidence>
<dbReference type="RefSeq" id="XP_014477013.1">
    <property type="nucleotide sequence ID" value="XM_014621527.1"/>
</dbReference>
<gene>
    <name evidence="2" type="primary">LOC106745688</name>
</gene>
<sequence length="103" mass="11836">MANGSNRRSRSDGRVSRVQYHQECRNLVLKLFFGVKHRWVAADYGPHAKCIIRNAERSIIYVCRSMAVGNSYCRSYGGDDNFSPTLILQEIASHRRNMKQQST</sequence>
<dbReference type="AlphaFoldDB" id="A0A6P3XG02"/>
<name>A0A6P3XG02_DINQU</name>
<protein>
    <submittedName>
        <fullName evidence="2">Uncharacterized protein LOC106745688</fullName>
    </submittedName>
</protein>
<proteinExistence type="predicted"/>
<organism evidence="1 2">
    <name type="scientific">Dinoponera quadriceps</name>
    <name type="common">South American ant</name>
    <dbReference type="NCBI Taxonomy" id="609295"/>
    <lineage>
        <taxon>Eukaryota</taxon>
        <taxon>Metazoa</taxon>
        <taxon>Ecdysozoa</taxon>
        <taxon>Arthropoda</taxon>
        <taxon>Hexapoda</taxon>
        <taxon>Insecta</taxon>
        <taxon>Pterygota</taxon>
        <taxon>Neoptera</taxon>
        <taxon>Endopterygota</taxon>
        <taxon>Hymenoptera</taxon>
        <taxon>Apocrita</taxon>
        <taxon>Aculeata</taxon>
        <taxon>Formicoidea</taxon>
        <taxon>Formicidae</taxon>
        <taxon>Ponerinae</taxon>
        <taxon>Ponerini</taxon>
        <taxon>Dinoponera</taxon>
    </lineage>
</organism>
<dbReference type="KEGG" id="dqu:106745688"/>